<protein>
    <submittedName>
        <fullName evidence="2">Uncharacterized protein</fullName>
    </submittedName>
</protein>
<dbReference type="EMBL" id="QLLG01000401">
    <property type="protein sequence ID" value="RMX63441.1"/>
    <property type="molecule type" value="Genomic_DNA"/>
</dbReference>
<reference evidence="2 3" key="1">
    <citation type="submission" date="2018-06" db="EMBL/GenBank/DDBJ databases">
        <title>Comparative genomics of downy mildews reveals potential adaptations to biotrophy.</title>
        <authorList>
            <person name="Fletcher K."/>
            <person name="Klosterman S.J."/>
            <person name="Derevnina L."/>
            <person name="Martin F."/>
            <person name="Koike S."/>
            <person name="Reyes Chin-Wo S."/>
            <person name="Mou B."/>
            <person name="Michelmore R."/>
        </authorList>
    </citation>
    <scope>NUCLEOTIDE SEQUENCE [LARGE SCALE GENOMIC DNA]</scope>
    <source>
        <strain evidence="2 3">R14</strain>
    </source>
</reference>
<evidence type="ECO:0000313" key="3">
    <source>
        <dbReference type="Proteomes" id="UP000282087"/>
    </source>
</evidence>
<keyword evidence="3" id="KW-1185">Reference proteome</keyword>
<keyword evidence="1" id="KW-0472">Membrane</keyword>
<feature type="transmembrane region" description="Helical" evidence="1">
    <location>
        <begin position="385"/>
        <end position="404"/>
    </location>
</feature>
<name>A0A3M6VBU3_9STRA</name>
<accession>A0A3M6VBU3</accession>
<evidence type="ECO:0000256" key="1">
    <source>
        <dbReference type="SAM" id="Phobius"/>
    </source>
</evidence>
<dbReference type="PANTHER" id="PTHR40849">
    <property type="entry name" value="C2 CALCIUM-DEPENDENT MEMBRANE TARGETING"/>
    <property type="match status" value="1"/>
</dbReference>
<keyword evidence="1" id="KW-0812">Transmembrane</keyword>
<feature type="transmembrane region" description="Helical" evidence="1">
    <location>
        <begin position="481"/>
        <end position="503"/>
    </location>
</feature>
<proteinExistence type="predicted"/>
<gene>
    <name evidence="2" type="ORF">DD238_008281</name>
</gene>
<feature type="transmembrane region" description="Helical" evidence="1">
    <location>
        <begin position="302"/>
        <end position="326"/>
    </location>
</feature>
<organism evidence="2 3">
    <name type="scientific">Peronospora effusa</name>
    <dbReference type="NCBI Taxonomy" id="542832"/>
    <lineage>
        <taxon>Eukaryota</taxon>
        <taxon>Sar</taxon>
        <taxon>Stramenopiles</taxon>
        <taxon>Oomycota</taxon>
        <taxon>Peronosporomycetes</taxon>
        <taxon>Peronosporales</taxon>
        <taxon>Peronosporaceae</taxon>
        <taxon>Peronospora</taxon>
    </lineage>
</organism>
<dbReference type="Proteomes" id="UP000282087">
    <property type="component" value="Unassembled WGS sequence"/>
</dbReference>
<comment type="caution">
    <text evidence="2">The sequence shown here is derived from an EMBL/GenBank/DDBJ whole genome shotgun (WGS) entry which is preliminary data.</text>
</comment>
<feature type="transmembrane region" description="Helical" evidence="1">
    <location>
        <begin position="448"/>
        <end position="469"/>
    </location>
</feature>
<keyword evidence="1" id="KW-1133">Transmembrane helix</keyword>
<sequence length="590" mass="68551">MLRVVYGAVAMSAGVIVFSFLQEREKMEDKEIESARRPVSTELFFQAMENMPYLSNQQRLEMRRFWRNLTKKHQRRLVRSNNNDLKNTEEELTIDHLVLRDVQVFAQEYKRVFPDIFPEKQVLEAAEIAADAAKRVSTTWSGFMDSTSTMILSTGKRLNHIAKDTKDEVQFAMHRTVRKVLESALDIVATRLKQTLKDPDMPSYLKSNIDIAIEQFMPDVKIEIFRKTRELFGQDIPTNKMEEIDNSHKSRGESALPSGQGDVNVVPVANQRFCFFRHLRGHILHHLFPHDKTIWRSFKDPWWIAYTSVGLLPAVGQLWWIFLFMIKDKTNEHQLCQFIVGFKAAQFVTLGIMHMMFGICMYVMCVVQGSMLACQDGGGPSLSEGTASFFVLQIVLVWAAFFRLPYTKRPLETTLYRTKLMDLRDCGVFHDAFGNEVHLNRGGYLVKFCGYETVSFIVIMALAGLVLWLPFEPWQRQALFYWIRTAYGLFSFPFLIFKIPVLAKVLMHTRQMGYNEQGDTVRFIVKKRDRILSTGKRLIHVTKDIKGKMPFAMHRTHPINRLCEIRALGLSSFFLLVRQDLRAVFEYLYK</sequence>
<dbReference type="PANTHER" id="PTHR40849:SF2">
    <property type="entry name" value="RGS DOMAIN-CONTAINING PROTEIN"/>
    <property type="match status" value="1"/>
</dbReference>
<dbReference type="AlphaFoldDB" id="A0A3M6VBU3"/>
<feature type="transmembrane region" description="Helical" evidence="1">
    <location>
        <begin position="347"/>
        <end position="373"/>
    </location>
</feature>
<evidence type="ECO:0000313" key="2">
    <source>
        <dbReference type="EMBL" id="RMX63441.1"/>
    </source>
</evidence>